<sequence length="524" mass="58070">VISRPFLISLGKQHTFVETESVRYVYQPLEQLYVLLITTKASNILEDLETLRLFARVIPEYACGTDESDVLNNAFQLIFAFDEIVALGYREDVNISQIRTFTEMDSHEERVFRAVQESKEREAKDFMKQRARDLQLARQEAAKRGAGSSVGGGGRSFRGALSGFGSDTPKPDEPRVVVTNDRFGEGSFDGASYVTSASSAMPMVKRSGMKLGGGGLGGGTGGIDQFVDRLKAEGEAVHEEAARLLDSAVEQATQRGDHAKRNIGGPESQTAHKEDLHIRIEEKMIVQASRDGALEQFEIQGIMHALANTASTSEARLRIDTNEALNPRNEKQPPAQLQTHPNLDKKAFMQTNWLQVKPGGKPFPVGQEVGVLRWRLQTQDESVLPITVNCWPNEIRGGFEVNIEYELQNTDVELHDVVISIPLPNSSKPPVVGNCDGDYELVARKTQLEWRLPLIDTDNPSGSIEFTISVDRGSKADDFFPLKLNLVSEKSFCGLRVVEAMDPKSKPVAFSTETRLCTEKYEIV</sequence>
<evidence type="ECO:0000256" key="6">
    <source>
        <dbReference type="ARBA" id="ARBA00022927"/>
    </source>
</evidence>
<feature type="region of interest" description="Disordered" evidence="12">
    <location>
        <begin position="142"/>
        <end position="174"/>
    </location>
</feature>
<dbReference type="GO" id="GO:0006890">
    <property type="term" value="P:retrograde vesicle-mediated transport, Golgi to endoplasmic reticulum"/>
    <property type="evidence" value="ECO:0007669"/>
    <property type="project" value="UniProtKB-UniRule"/>
</dbReference>
<dbReference type="GO" id="GO:0000139">
    <property type="term" value="C:Golgi membrane"/>
    <property type="evidence" value="ECO:0007669"/>
    <property type="project" value="UniProtKB-SubCell"/>
</dbReference>
<keyword evidence="3 10" id="KW-0813">Transport</keyword>
<dbReference type="EMBL" id="LUCM01001982">
    <property type="protein sequence ID" value="KAA0198038.1"/>
    <property type="molecule type" value="Genomic_DNA"/>
</dbReference>
<dbReference type="GO" id="GO:0051645">
    <property type="term" value="P:Golgi localization"/>
    <property type="evidence" value="ECO:0007669"/>
    <property type="project" value="TreeGrafter"/>
</dbReference>
<evidence type="ECO:0000256" key="3">
    <source>
        <dbReference type="ARBA" id="ARBA00022448"/>
    </source>
</evidence>
<dbReference type="PROSITE" id="PS51072">
    <property type="entry name" value="MHD"/>
    <property type="match status" value="1"/>
</dbReference>
<dbReference type="SUPFAM" id="SSF49447">
    <property type="entry name" value="Second domain of Mu2 adaptin subunit (ap50) of ap2 adaptor"/>
    <property type="match status" value="1"/>
</dbReference>
<dbReference type="InterPro" id="IPR027059">
    <property type="entry name" value="Coatomer_dsu"/>
</dbReference>
<comment type="caution">
    <text evidence="14">The sequence shown here is derived from an EMBL/GenBank/DDBJ whole genome shotgun (WGS) entry which is preliminary data.</text>
</comment>
<keyword evidence="7 10" id="KW-0333">Golgi apparatus</keyword>
<evidence type="ECO:0000256" key="8">
    <source>
        <dbReference type="ARBA" id="ARBA00023136"/>
    </source>
</evidence>
<dbReference type="InterPro" id="IPR011012">
    <property type="entry name" value="Longin-like_dom_sf"/>
</dbReference>
<dbReference type="CDD" id="cd14830">
    <property type="entry name" value="Delta_COP_N"/>
    <property type="match status" value="1"/>
</dbReference>
<dbReference type="SUPFAM" id="SSF64356">
    <property type="entry name" value="SNARE-like"/>
    <property type="match status" value="1"/>
</dbReference>
<dbReference type="GO" id="GO:0006888">
    <property type="term" value="P:endoplasmic reticulum to Golgi vesicle-mediated transport"/>
    <property type="evidence" value="ECO:0007669"/>
    <property type="project" value="TreeGrafter"/>
</dbReference>
<proteinExistence type="inferred from homology"/>
<evidence type="ECO:0000256" key="2">
    <source>
        <dbReference type="ARBA" id="ARBA00011775"/>
    </source>
</evidence>
<protein>
    <recommendedName>
        <fullName evidence="10">Coatomer subunit delta</fullName>
    </recommendedName>
</protein>
<evidence type="ECO:0000256" key="11">
    <source>
        <dbReference type="RuleBase" id="RU366052"/>
    </source>
</evidence>
<dbReference type="CDD" id="cd09254">
    <property type="entry name" value="AP_delta-COPI_MHD"/>
    <property type="match status" value="1"/>
</dbReference>
<feature type="domain" description="MHD" evidence="13">
    <location>
        <begin position="273"/>
        <end position="524"/>
    </location>
</feature>
<dbReference type="Proteomes" id="UP000728185">
    <property type="component" value="Unassembled WGS sequence"/>
</dbReference>
<reference evidence="14" key="1">
    <citation type="submission" date="2019-05" db="EMBL/GenBank/DDBJ databases">
        <title>Annotation for the trematode Fasciolopsis buski.</title>
        <authorList>
            <person name="Choi Y.-J."/>
        </authorList>
    </citation>
    <scope>NUCLEOTIDE SEQUENCE</scope>
    <source>
        <strain evidence="14">HT</strain>
        <tissue evidence="14">Whole worm</tissue>
    </source>
</reference>
<dbReference type="PANTHER" id="PTHR10121">
    <property type="entry name" value="COATOMER SUBUNIT DELTA"/>
    <property type="match status" value="1"/>
</dbReference>
<evidence type="ECO:0000313" key="14">
    <source>
        <dbReference type="EMBL" id="KAA0198038.1"/>
    </source>
</evidence>
<dbReference type="InterPro" id="IPR028565">
    <property type="entry name" value="MHD"/>
</dbReference>
<dbReference type="FunFam" id="3.30.450.60:FF:000003">
    <property type="entry name" value="Coatomer subunit delta"/>
    <property type="match status" value="1"/>
</dbReference>
<keyword evidence="8 10" id="KW-0472">Membrane</keyword>
<dbReference type="Gene3D" id="2.60.40.1170">
    <property type="entry name" value="Mu homology domain, subdomain B"/>
    <property type="match status" value="2"/>
</dbReference>
<dbReference type="GO" id="GO:0030126">
    <property type="term" value="C:COPI vesicle coat"/>
    <property type="evidence" value="ECO:0007669"/>
    <property type="project" value="UniProtKB-UniRule"/>
</dbReference>
<gene>
    <name evidence="14" type="ORF">FBUS_00655</name>
</gene>
<evidence type="ECO:0000256" key="12">
    <source>
        <dbReference type="SAM" id="MobiDB-lite"/>
    </source>
</evidence>
<feature type="compositionally biased region" description="Low complexity" evidence="12">
    <location>
        <begin position="157"/>
        <end position="166"/>
    </location>
</feature>
<keyword evidence="15" id="KW-1185">Reference proteome</keyword>
<keyword evidence="5 10" id="KW-0931">ER-Golgi transport</keyword>
<evidence type="ECO:0000256" key="1">
    <source>
        <dbReference type="ARBA" id="ARBA00010516"/>
    </source>
</evidence>
<evidence type="ECO:0000259" key="13">
    <source>
        <dbReference type="PROSITE" id="PS51072"/>
    </source>
</evidence>
<comment type="similarity">
    <text evidence="1 10">Belongs to the adaptor complexes medium subunit family. Delta-COP subfamily.</text>
</comment>
<evidence type="ECO:0000256" key="4">
    <source>
        <dbReference type="ARBA" id="ARBA00022490"/>
    </source>
</evidence>
<evidence type="ECO:0000256" key="7">
    <source>
        <dbReference type="ARBA" id="ARBA00023034"/>
    </source>
</evidence>
<keyword evidence="9 10" id="KW-0968">Cytoplasmic vesicle</keyword>
<comment type="subunit">
    <text evidence="2 10">Oligomeric complex that consists of at least the alpha, beta, beta', gamma, delta, epsilon and zeta subunits.</text>
</comment>
<evidence type="ECO:0000313" key="15">
    <source>
        <dbReference type="Proteomes" id="UP000728185"/>
    </source>
</evidence>
<keyword evidence="6 10" id="KW-0653">Protein transport</keyword>
<dbReference type="Pfam" id="PF00928">
    <property type="entry name" value="Adap_comp_sub"/>
    <property type="match status" value="1"/>
</dbReference>
<dbReference type="OrthoDB" id="10266042at2759"/>
<evidence type="ECO:0000256" key="5">
    <source>
        <dbReference type="ARBA" id="ARBA00022892"/>
    </source>
</evidence>
<name>A0A8E0VMU5_9TREM</name>
<accession>A0A8E0VMU5</accession>
<feature type="non-terminal residue" evidence="14">
    <location>
        <position position="524"/>
    </location>
</feature>
<dbReference type="Gene3D" id="3.30.450.60">
    <property type="match status" value="1"/>
</dbReference>
<dbReference type="GO" id="GO:0015031">
    <property type="term" value="P:protein transport"/>
    <property type="evidence" value="ECO:0007669"/>
    <property type="project" value="UniProtKB-KW"/>
</dbReference>
<dbReference type="AlphaFoldDB" id="A0A8E0VMU5"/>
<evidence type="ECO:0000256" key="10">
    <source>
        <dbReference type="RuleBase" id="RU364018"/>
    </source>
</evidence>
<evidence type="ECO:0000256" key="9">
    <source>
        <dbReference type="ARBA" id="ARBA00023329"/>
    </source>
</evidence>
<keyword evidence="4 10" id="KW-0963">Cytoplasm</keyword>
<comment type="subcellular location">
    <subcellularLocation>
        <location evidence="10 11">Cytoplasm</location>
    </subcellularLocation>
    <subcellularLocation>
        <location evidence="10 11">Cytoplasmic vesicle</location>
        <location evidence="10 11">COPI-coated vesicle membrane</location>
        <topology evidence="10 11">Peripheral membrane protein</topology>
        <orientation evidence="10 11">Cytoplasmic side</orientation>
    </subcellularLocation>
    <subcellularLocation>
        <location evidence="10 11">Golgi apparatus membrane</location>
        <topology evidence="10 11">Peripheral membrane protein</topology>
        <orientation evidence="10 11">Cytoplasmic side</orientation>
    </subcellularLocation>
</comment>
<dbReference type="InterPro" id="IPR036168">
    <property type="entry name" value="AP2_Mu_C_sf"/>
</dbReference>
<organism evidence="14 15">
    <name type="scientific">Fasciolopsis buskii</name>
    <dbReference type="NCBI Taxonomy" id="27845"/>
    <lineage>
        <taxon>Eukaryota</taxon>
        <taxon>Metazoa</taxon>
        <taxon>Spiralia</taxon>
        <taxon>Lophotrochozoa</taxon>
        <taxon>Platyhelminthes</taxon>
        <taxon>Trematoda</taxon>
        <taxon>Digenea</taxon>
        <taxon>Plagiorchiida</taxon>
        <taxon>Echinostomata</taxon>
        <taxon>Echinostomatoidea</taxon>
        <taxon>Fasciolidae</taxon>
        <taxon>Fasciolopsis</taxon>
    </lineage>
</organism>
<comment type="function">
    <text evidence="10">The coatomer is a cytosolic protein complex that binds to dilysine motifs and reversibly associates with Golgi non-clathrin-coated vesicles, which further mediate biosynthetic protein transport from the ER, via the Golgi up to the trans Golgi network. Coatomer complex is required for budding from Golgi membranes, and is essential for the retrograde Golgi-to-ER transport of dilysine-tagged proteins.</text>
</comment>
<dbReference type="PANTHER" id="PTHR10121:SF0">
    <property type="entry name" value="COATOMER SUBUNIT DELTA"/>
    <property type="match status" value="1"/>
</dbReference>